<dbReference type="InterPro" id="IPR036554">
    <property type="entry name" value="GHMP_kinase_C_sf"/>
</dbReference>
<dbReference type="EC" id="2.7.1.148" evidence="2 10"/>
<dbReference type="Proteomes" id="UP000243374">
    <property type="component" value="Unassembled WGS sequence"/>
</dbReference>
<evidence type="ECO:0000256" key="3">
    <source>
        <dbReference type="ARBA" id="ARBA00017473"/>
    </source>
</evidence>
<reference evidence="13 14" key="1">
    <citation type="submission" date="2016-10" db="EMBL/GenBank/DDBJ databases">
        <authorList>
            <person name="Varghese N."/>
            <person name="Submissions S."/>
        </authorList>
    </citation>
    <scope>NUCLEOTIDE SEQUENCE [LARGE SCALE GENOMIC DNA]</scope>
    <source>
        <strain evidence="13 14">22B</strain>
    </source>
</reference>
<accession>A0A662Z9K1</accession>
<evidence type="ECO:0000256" key="4">
    <source>
        <dbReference type="ARBA" id="ARBA00022679"/>
    </source>
</evidence>
<dbReference type="NCBIfam" id="TIGR00154">
    <property type="entry name" value="ispE"/>
    <property type="match status" value="1"/>
</dbReference>
<evidence type="ECO:0000256" key="7">
    <source>
        <dbReference type="ARBA" id="ARBA00022840"/>
    </source>
</evidence>
<dbReference type="SUPFAM" id="SSF54211">
    <property type="entry name" value="Ribosomal protein S5 domain 2-like"/>
    <property type="match status" value="1"/>
</dbReference>
<dbReference type="InterPro" id="IPR004424">
    <property type="entry name" value="IspE"/>
</dbReference>
<dbReference type="GO" id="GO:0050515">
    <property type="term" value="F:4-(cytidine 5'-diphospho)-2-C-methyl-D-erythritol kinase activity"/>
    <property type="evidence" value="ECO:0007669"/>
    <property type="project" value="UniProtKB-UniRule"/>
</dbReference>
<comment type="pathway">
    <text evidence="10">Isoprenoid biosynthesis; isopentenyl diphosphate biosynthesis via DXP pathway; isopentenyl diphosphate from 1-deoxy-D-xylulose 5-phosphate: step 3/6.</text>
</comment>
<sequence>MKYNFLSPCKLNLFLYITGKREDGYHNLQTLFVVLDYGDMMHFENTDDGKIELTTDFGFDVKKNLIYRAAKLLQDKTGCSLGVTISIDKILPQGGGLGGGSANAATTLLVLNKLWNLNLSEKELIEMGTGLGADVPIFIKGKTCFAEGIGEKLVEVDYPQKYYLVVTPDCSVPTAKLFSSDKLKKDSPCRSYNELLALPFENCFTPVVINEYPQVKDLLAKLSVYGKSYMSGSGSSCFVEFNDELSANNALSEFRKTGFKCFVAKSVEQSSVLKKLHQIK</sequence>
<dbReference type="HAMAP" id="MF_00061">
    <property type="entry name" value="IspE"/>
    <property type="match status" value="1"/>
</dbReference>
<keyword evidence="14" id="KW-1185">Reference proteome</keyword>
<dbReference type="PANTHER" id="PTHR43527">
    <property type="entry name" value="4-DIPHOSPHOCYTIDYL-2-C-METHYL-D-ERYTHRITOL KINASE, CHLOROPLASTIC"/>
    <property type="match status" value="1"/>
</dbReference>
<feature type="domain" description="GHMP kinase C-terminal" evidence="12">
    <location>
        <begin position="200"/>
        <end position="258"/>
    </location>
</feature>
<keyword evidence="8 10" id="KW-0414">Isoprene biosynthesis</keyword>
<feature type="active site" evidence="10">
    <location>
        <position position="134"/>
    </location>
</feature>
<dbReference type="AlphaFoldDB" id="A0A662Z9K1"/>
<keyword evidence="7 10" id="KW-0067">ATP-binding</keyword>
<feature type="binding site" evidence="10">
    <location>
        <begin position="92"/>
        <end position="102"/>
    </location>
    <ligand>
        <name>ATP</name>
        <dbReference type="ChEBI" id="CHEBI:30616"/>
    </ligand>
</feature>
<feature type="active site" evidence="10">
    <location>
        <position position="10"/>
    </location>
</feature>
<comment type="function">
    <text evidence="10">Catalyzes the phosphorylation of the position 2 hydroxy group of 4-diphosphocytidyl-2C-methyl-D-erythritol.</text>
</comment>
<dbReference type="InterPro" id="IPR014721">
    <property type="entry name" value="Ribsml_uS5_D2-typ_fold_subgr"/>
</dbReference>
<keyword evidence="6 10" id="KW-0418">Kinase</keyword>
<proteinExistence type="inferred from homology"/>
<dbReference type="OrthoDB" id="9809438at2"/>
<gene>
    <name evidence="10" type="primary">ispE</name>
    <name evidence="13" type="ORF">SAMN04487865_101337</name>
</gene>
<dbReference type="InterPro" id="IPR013750">
    <property type="entry name" value="GHMP_kinase_C_dom"/>
</dbReference>
<dbReference type="SUPFAM" id="SSF55060">
    <property type="entry name" value="GHMP Kinase, C-terminal domain"/>
    <property type="match status" value="1"/>
</dbReference>
<feature type="domain" description="GHMP kinase N-terminal" evidence="11">
    <location>
        <begin position="64"/>
        <end position="141"/>
    </location>
</feature>
<dbReference type="PANTHER" id="PTHR43527:SF2">
    <property type="entry name" value="4-DIPHOSPHOCYTIDYL-2-C-METHYL-D-ERYTHRITOL KINASE, CHLOROPLASTIC"/>
    <property type="match status" value="1"/>
</dbReference>
<dbReference type="RefSeq" id="WP_074840103.1">
    <property type="nucleotide sequence ID" value="NZ_CP047056.1"/>
</dbReference>
<dbReference type="PIRSF" id="PIRSF010376">
    <property type="entry name" value="IspE"/>
    <property type="match status" value="1"/>
</dbReference>
<name>A0A662Z9K1_9GAMM</name>
<evidence type="ECO:0000313" key="14">
    <source>
        <dbReference type="Proteomes" id="UP000243374"/>
    </source>
</evidence>
<dbReference type="InterPro" id="IPR006204">
    <property type="entry name" value="GHMP_kinase_N_dom"/>
</dbReference>
<evidence type="ECO:0000256" key="10">
    <source>
        <dbReference type="HAMAP-Rule" id="MF_00061"/>
    </source>
</evidence>
<dbReference type="InterPro" id="IPR020568">
    <property type="entry name" value="Ribosomal_Su5_D2-typ_SF"/>
</dbReference>
<keyword evidence="5 10" id="KW-0547">Nucleotide-binding</keyword>
<organism evidence="13 14">
    <name type="scientific">Succinivibrio dextrinosolvens</name>
    <dbReference type="NCBI Taxonomy" id="83771"/>
    <lineage>
        <taxon>Bacteria</taxon>
        <taxon>Pseudomonadati</taxon>
        <taxon>Pseudomonadota</taxon>
        <taxon>Gammaproteobacteria</taxon>
        <taxon>Aeromonadales</taxon>
        <taxon>Succinivibrionaceae</taxon>
        <taxon>Succinivibrio</taxon>
    </lineage>
</organism>
<comment type="similarity">
    <text evidence="1 10">Belongs to the GHMP kinase family. IspE subfamily.</text>
</comment>
<evidence type="ECO:0000256" key="1">
    <source>
        <dbReference type="ARBA" id="ARBA00009684"/>
    </source>
</evidence>
<protein>
    <recommendedName>
        <fullName evidence="3 10">4-diphosphocytidyl-2-C-methyl-D-erythritol kinase</fullName>
        <shortName evidence="10">CMK</shortName>
        <ecNumber evidence="2 10">2.7.1.148</ecNumber>
    </recommendedName>
    <alternativeName>
        <fullName evidence="9 10">4-(cytidine-5'-diphospho)-2-C-methyl-D-erythritol kinase</fullName>
    </alternativeName>
</protein>
<dbReference type="GO" id="GO:0016114">
    <property type="term" value="P:terpenoid biosynthetic process"/>
    <property type="evidence" value="ECO:0007669"/>
    <property type="project" value="UniProtKB-UniRule"/>
</dbReference>
<dbReference type="UniPathway" id="UPA00056">
    <property type="reaction ID" value="UER00094"/>
</dbReference>
<evidence type="ECO:0000313" key="13">
    <source>
        <dbReference type="EMBL" id="SFK00299.1"/>
    </source>
</evidence>
<evidence type="ECO:0000256" key="6">
    <source>
        <dbReference type="ARBA" id="ARBA00022777"/>
    </source>
</evidence>
<evidence type="ECO:0000256" key="8">
    <source>
        <dbReference type="ARBA" id="ARBA00023229"/>
    </source>
</evidence>
<dbReference type="GO" id="GO:0005524">
    <property type="term" value="F:ATP binding"/>
    <property type="evidence" value="ECO:0007669"/>
    <property type="project" value="UniProtKB-UniRule"/>
</dbReference>
<dbReference type="Pfam" id="PF08544">
    <property type="entry name" value="GHMP_kinases_C"/>
    <property type="match status" value="1"/>
</dbReference>
<dbReference type="Gene3D" id="3.30.230.10">
    <property type="match status" value="1"/>
</dbReference>
<keyword evidence="4 10" id="KW-0808">Transferase</keyword>
<dbReference type="Gene3D" id="3.30.70.890">
    <property type="entry name" value="GHMP kinase, C-terminal domain"/>
    <property type="match status" value="1"/>
</dbReference>
<dbReference type="GO" id="GO:0019288">
    <property type="term" value="P:isopentenyl diphosphate biosynthetic process, methylerythritol 4-phosphate pathway"/>
    <property type="evidence" value="ECO:0007669"/>
    <property type="project" value="UniProtKB-UniRule"/>
</dbReference>
<dbReference type="Pfam" id="PF00288">
    <property type="entry name" value="GHMP_kinases_N"/>
    <property type="match status" value="1"/>
</dbReference>
<evidence type="ECO:0000256" key="9">
    <source>
        <dbReference type="ARBA" id="ARBA00032554"/>
    </source>
</evidence>
<evidence type="ECO:0000256" key="5">
    <source>
        <dbReference type="ARBA" id="ARBA00022741"/>
    </source>
</evidence>
<evidence type="ECO:0000259" key="12">
    <source>
        <dbReference type="Pfam" id="PF08544"/>
    </source>
</evidence>
<evidence type="ECO:0000256" key="2">
    <source>
        <dbReference type="ARBA" id="ARBA00012052"/>
    </source>
</evidence>
<comment type="catalytic activity">
    <reaction evidence="10">
        <text>4-CDP-2-C-methyl-D-erythritol + ATP = 4-CDP-2-C-methyl-D-erythritol 2-phosphate + ADP + H(+)</text>
        <dbReference type="Rhea" id="RHEA:18437"/>
        <dbReference type="ChEBI" id="CHEBI:15378"/>
        <dbReference type="ChEBI" id="CHEBI:30616"/>
        <dbReference type="ChEBI" id="CHEBI:57823"/>
        <dbReference type="ChEBI" id="CHEBI:57919"/>
        <dbReference type="ChEBI" id="CHEBI:456216"/>
        <dbReference type="EC" id="2.7.1.148"/>
    </reaction>
</comment>
<dbReference type="EMBL" id="FOSF01000013">
    <property type="protein sequence ID" value="SFK00299.1"/>
    <property type="molecule type" value="Genomic_DNA"/>
</dbReference>
<evidence type="ECO:0000259" key="11">
    <source>
        <dbReference type="Pfam" id="PF00288"/>
    </source>
</evidence>